<feature type="domain" description="DUF1618" evidence="2">
    <location>
        <begin position="173"/>
        <end position="294"/>
    </location>
</feature>
<feature type="compositionally biased region" description="Polar residues" evidence="1">
    <location>
        <begin position="118"/>
        <end position="138"/>
    </location>
</feature>
<proteinExistence type="predicted"/>
<evidence type="ECO:0000259" key="2">
    <source>
        <dbReference type="Pfam" id="PF07762"/>
    </source>
</evidence>
<protein>
    <recommendedName>
        <fullName evidence="2">DUF1618 domain-containing protein</fullName>
    </recommendedName>
</protein>
<reference evidence="3" key="2">
    <citation type="submission" date="2015-07" db="EMBL/GenBank/DDBJ databases">
        <authorList>
            <person name="Noorani M."/>
        </authorList>
    </citation>
    <scope>NUCLEOTIDE SEQUENCE</scope>
    <source>
        <strain evidence="3">Yugu1</strain>
    </source>
</reference>
<sequence length="355" mass="39320">MAGVGAGWEGGNGELAKPLRVVATHDDYVLLEMRAPHNRWHGQDRDSMKFDYLLYEAADNGTGAGVPRLLSLSLLPGCYFSMLYKRGEGSDGGDGLRPRRRRARKLCAMATATSWWSTLPSRTTSPGKRRSSPSSTAANRPRVGAQPGGAYHPRRGDATDAATPICDRFLRFVDYLHGFLLCDMAAAGPLELRCPYMSYSWNMGAVGTGAVRFVGVEPQCCCCGHGRTTCAHSRFFFTVTTWTMTLSSMDKPMTWVKDGVLHCEELWALPAYEGLPHVTVESPMVTFDDPDVVCFVVCERDYVKFSDRKVWIVEVDRKVWIVEVDTTSKELRSVVPYTTGGQPENLLPVNLCVQT</sequence>
<organism evidence="3">
    <name type="scientific">Setaria italica</name>
    <name type="common">Foxtail millet</name>
    <name type="synonym">Panicum italicum</name>
    <dbReference type="NCBI Taxonomy" id="4555"/>
    <lineage>
        <taxon>Eukaryota</taxon>
        <taxon>Viridiplantae</taxon>
        <taxon>Streptophyta</taxon>
        <taxon>Embryophyta</taxon>
        <taxon>Tracheophyta</taxon>
        <taxon>Spermatophyta</taxon>
        <taxon>Magnoliopsida</taxon>
        <taxon>Liliopsida</taxon>
        <taxon>Poales</taxon>
        <taxon>Poaceae</taxon>
        <taxon>PACMAD clade</taxon>
        <taxon>Panicoideae</taxon>
        <taxon>Panicodae</taxon>
        <taxon>Paniceae</taxon>
        <taxon>Cenchrinae</taxon>
        <taxon>Setaria</taxon>
    </lineage>
</organism>
<gene>
    <name evidence="3" type="ORF">SETIT_8G053200v2</name>
</gene>
<name>A0A368S4D7_SETIT</name>
<evidence type="ECO:0000256" key="1">
    <source>
        <dbReference type="SAM" id="MobiDB-lite"/>
    </source>
</evidence>
<feature type="region of interest" description="Disordered" evidence="1">
    <location>
        <begin position="118"/>
        <end position="156"/>
    </location>
</feature>
<reference evidence="3" key="1">
    <citation type="journal article" date="2012" name="Nat. Biotechnol.">
        <title>Reference genome sequence of the model plant Setaria.</title>
        <authorList>
            <person name="Bennetzen J.L."/>
            <person name="Schmutz J."/>
            <person name="Wang H."/>
            <person name="Percifield R."/>
            <person name="Hawkins J."/>
            <person name="Pontaroli A.C."/>
            <person name="Estep M."/>
            <person name="Feng L."/>
            <person name="Vaughn J.N."/>
            <person name="Grimwood J."/>
            <person name="Jenkins J."/>
            <person name="Barry K."/>
            <person name="Lindquist E."/>
            <person name="Hellsten U."/>
            <person name="Deshpande S."/>
            <person name="Wang X."/>
            <person name="Wu X."/>
            <person name="Mitros T."/>
            <person name="Triplett J."/>
            <person name="Yang X."/>
            <person name="Ye C.Y."/>
            <person name="Mauro-Herrera M."/>
            <person name="Wang L."/>
            <person name="Li P."/>
            <person name="Sharma M."/>
            <person name="Sharma R."/>
            <person name="Ronald P.C."/>
            <person name="Panaud O."/>
            <person name="Kellogg E.A."/>
            <person name="Brutnell T.P."/>
            <person name="Doust A.N."/>
            <person name="Tuskan G.A."/>
            <person name="Rokhsar D."/>
            <person name="Devos K.M."/>
        </authorList>
    </citation>
    <scope>NUCLEOTIDE SEQUENCE [LARGE SCALE GENOMIC DNA]</scope>
    <source>
        <strain evidence="3">Yugu1</strain>
    </source>
</reference>
<dbReference type="Pfam" id="PF07762">
    <property type="entry name" value="DUF1618"/>
    <property type="match status" value="1"/>
</dbReference>
<accession>A0A368S4D7</accession>
<dbReference type="InterPro" id="IPR011676">
    <property type="entry name" value="DUF1618"/>
</dbReference>
<dbReference type="EMBL" id="CM003535">
    <property type="protein sequence ID" value="RCV37317.1"/>
    <property type="molecule type" value="Genomic_DNA"/>
</dbReference>
<dbReference type="AlphaFoldDB" id="A0A368S4D7"/>
<dbReference type="PANTHER" id="PTHR33074">
    <property type="entry name" value="EXPRESSED PROTEIN-RELATED"/>
    <property type="match status" value="1"/>
</dbReference>
<dbReference type="PANTHER" id="PTHR33074:SF129">
    <property type="entry name" value="DUF1618 DOMAIN-CONTAINING PROTEIN"/>
    <property type="match status" value="1"/>
</dbReference>
<evidence type="ECO:0000313" key="3">
    <source>
        <dbReference type="EMBL" id="RCV37317.1"/>
    </source>
</evidence>